<dbReference type="EMBL" id="LT635757">
    <property type="protein sequence ID" value="SGZ48809.1"/>
    <property type="molecule type" value="Genomic_DNA"/>
</dbReference>
<evidence type="ECO:0000313" key="4">
    <source>
        <dbReference type="EMBL" id="SGZ58627.1"/>
    </source>
</evidence>
<feature type="chain" id="PRO_5011896741" evidence="2">
    <location>
        <begin position="23"/>
        <end position="75"/>
    </location>
</feature>
<dbReference type="Proteomes" id="UP000182334">
    <property type="component" value="Chromosome II"/>
</dbReference>
<evidence type="ECO:0000313" key="5">
    <source>
        <dbReference type="Proteomes" id="UP000182259"/>
    </source>
</evidence>
<dbReference type="EMBL" id="LT635770">
    <property type="protein sequence ID" value="SGZ58627.1"/>
    <property type="molecule type" value="Genomic_DNA"/>
</dbReference>
<evidence type="ECO:0000313" key="3">
    <source>
        <dbReference type="EMBL" id="SGZ48809.1"/>
    </source>
</evidence>
<evidence type="ECO:0000256" key="2">
    <source>
        <dbReference type="SAM" id="SignalP"/>
    </source>
</evidence>
<reference evidence="5 6" key="1">
    <citation type="submission" date="2016-10" db="EMBL/GenBank/DDBJ databases">
        <authorList>
            <person name="de Groot N.N."/>
        </authorList>
    </citation>
    <scope>NUCLEOTIDE SEQUENCE [LARGE SCALE GENOMIC DNA]</scope>
    <source>
        <strain evidence="3 6">CBS 141442</strain>
        <strain evidence="4 5">PYCC 4715</strain>
    </source>
</reference>
<name>A0A1L0CX78_9ASCO</name>
<organism evidence="3 6">
    <name type="scientific">Sungouiella intermedia</name>
    <dbReference type="NCBI Taxonomy" id="45354"/>
    <lineage>
        <taxon>Eukaryota</taxon>
        <taxon>Fungi</taxon>
        <taxon>Dikarya</taxon>
        <taxon>Ascomycota</taxon>
        <taxon>Saccharomycotina</taxon>
        <taxon>Pichiomycetes</taxon>
        <taxon>Metschnikowiaceae</taxon>
        <taxon>Sungouiella</taxon>
    </lineage>
</organism>
<feature type="region of interest" description="Disordered" evidence="1">
    <location>
        <begin position="53"/>
        <end position="75"/>
    </location>
</feature>
<protein>
    <submittedName>
        <fullName evidence="3">CIC11C00000000931</fullName>
    </submittedName>
    <submittedName>
        <fullName evidence="4">CIC11C00000002683</fullName>
    </submittedName>
</protein>
<sequence>MFTIYVVATFGFLAVGIAVCSCYQNKESCPVKQRWTCSTRKCIEPSKDTGIYNMEVDEDVSSDESSDDEKYSDDE</sequence>
<feature type="compositionally biased region" description="Acidic residues" evidence="1">
    <location>
        <begin position="55"/>
        <end position="75"/>
    </location>
</feature>
<proteinExistence type="predicted"/>
<dbReference type="AlphaFoldDB" id="A0A1L0CX78"/>
<gene>
    <name evidence="4" type="ORF">SAMEA4029009_CIC11G00000002683</name>
    <name evidence="3" type="ORF">SAMEA4029010_CIC11G00000000931</name>
</gene>
<keyword evidence="6" id="KW-1185">Reference proteome</keyword>
<evidence type="ECO:0000256" key="1">
    <source>
        <dbReference type="SAM" id="MobiDB-lite"/>
    </source>
</evidence>
<accession>A0A1L0CX78</accession>
<keyword evidence="2" id="KW-0732">Signal</keyword>
<evidence type="ECO:0000313" key="6">
    <source>
        <dbReference type="Proteomes" id="UP000182334"/>
    </source>
</evidence>
<feature type="signal peptide" evidence="2">
    <location>
        <begin position="1"/>
        <end position="22"/>
    </location>
</feature>
<dbReference type="Proteomes" id="UP000182259">
    <property type="component" value="Chromosome VII"/>
</dbReference>